<dbReference type="AlphaFoldDB" id="X0Y3G5"/>
<reference evidence="1" key="1">
    <citation type="journal article" date="2014" name="Front. Microbiol.">
        <title>High frequency of phylogenetically diverse reductive dehalogenase-homologous genes in deep subseafloor sedimentary metagenomes.</title>
        <authorList>
            <person name="Kawai M."/>
            <person name="Futagami T."/>
            <person name="Toyoda A."/>
            <person name="Takaki Y."/>
            <person name="Nishi S."/>
            <person name="Hori S."/>
            <person name="Arai W."/>
            <person name="Tsubouchi T."/>
            <person name="Morono Y."/>
            <person name="Uchiyama I."/>
            <person name="Ito T."/>
            <person name="Fujiyama A."/>
            <person name="Inagaki F."/>
            <person name="Takami H."/>
        </authorList>
    </citation>
    <scope>NUCLEOTIDE SEQUENCE</scope>
    <source>
        <strain evidence="1">Expedition CK06-06</strain>
    </source>
</reference>
<evidence type="ECO:0000313" key="1">
    <source>
        <dbReference type="EMBL" id="GAG41892.1"/>
    </source>
</evidence>
<gene>
    <name evidence="1" type="ORF">S01H1_62749</name>
</gene>
<name>X0Y3G5_9ZZZZ</name>
<dbReference type="EMBL" id="BARS01041242">
    <property type="protein sequence ID" value="GAG41892.1"/>
    <property type="molecule type" value="Genomic_DNA"/>
</dbReference>
<comment type="caution">
    <text evidence="1">The sequence shown here is derived from an EMBL/GenBank/DDBJ whole genome shotgun (WGS) entry which is preliminary data.</text>
</comment>
<protein>
    <submittedName>
        <fullName evidence="1">Uncharacterized protein</fullName>
    </submittedName>
</protein>
<proteinExistence type="predicted"/>
<accession>X0Y3G5</accession>
<organism evidence="1">
    <name type="scientific">marine sediment metagenome</name>
    <dbReference type="NCBI Taxonomy" id="412755"/>
    <lineage>
        <taxon>unclassified sequences</taxon>
        <taxon>metagenomes</taxon>
        <taxon>ecological metagenomes</taxon>
    </lineage>
</organism>
<sequence>MGTIRIFLGNVGSGKSACLVREMVKYGCIRKTYSNIITKKLPNTKVIDASMIIKKEKFCPKCSGFKAKKHSFRIEVWHFKGINDYEAWKVWGNETFYKHYFVNDIELYFPHYSSLQWDNLFSEYYN</sequence>